<evidence type="ECO:0008006" key="7">
    <source>
        <dbReference type="Google" id="ProtNLM"/>
    </source>
</evidence>
<evidence type="ECO:0000256" key="1">
    <source>
        <dbReference type="ARBA" id="ARBA00022649"/>
    </source>
</evidence>
<dbReference type="KEGG" id="ial:IALB_1761"/>
<evidence type="ECO:0000256" key="2">
    <source>
        <dbReference type="ARBA" id="ARBA00022722"/>
    </source>
</evidence>
<keyword evidence="1" id="KW-1277">Toxin-antitoxin system</keyword>
<dbReference type="PANTHER" id="PTHR33397">
    <property type="entry name" value="UPF0331 PROTEIN YUTE"/>
    <property type="match status" value="1"/>
</dbReference>
<dbReference type="Gene3D" id="1.20.120.580">
    <property type="entry name" value="bsu32300-like"/>
    <property type="match status" value="1"/>
</dbReference>
<protein>
    <recommendedName>
        <fullName evidence="7">DUF86 domain-containing protein</fullName>
    </recommendedName>
</protein>
<dbReference type="InterPro" id="IPR008201">
    <property type="entry name" value="HepT-like"/>
</dbReference>
<dbReference type="AlphaFoldDB" id="I0AKG1"/>
<dbReference type="EMBL" id="CP003418">
    <property type="protein sequence ID" value="AFH49468.1"/>
    <property type="molecule type" value="Genomic_DNA"/>
</dbReference>
<dbReference type="GO" id="GO:0016787">
    <property type="term" value="F:hydrolase activity"/>
    <property type="evidence" value="ECO:0007669"/>
    <property type="project" value="UniProtKB-KW"/>
</dbReference>
<dbReference type="GO" id="GO:0110001">
    <property type="term" value="C:toxin-antitoxin complex"/>
    <property type="evidence" value="ECO:0007669"/>
    <property type="project" value="InterPro"/>
</dbReference>
<comment type="similarity">
    <text evidence="4">Belongs to the HepT RNase toxin family.</text>
</comment>
<dbReference type="eggNOG" id="COG2445">
    <property type="taxonomic scope" value="Bacteria"/>
</dbReference>
<dbReference type="Pfam" id="PF01934">
    <property type="entry name" value="HepT-like"/>
    <property type="match status" value="1"/>
</dbReference>
<dbReference type="GO" id="GO:0004540">
    <property type="term" value="F:RNA nuclease activity"/>
    <property type="evidence" value="ECO:0007669"/>
    <property type="project" value="InterPro"/>
</dbReference>
<name>I0AKG1_IGNAJ</name>
<dbReference type="NCBIfam" id="NF047751">
    <property type="entry name" value="HepT_toxin"/>
    <property type="match status" value="1"/>
</dbReference>
<dbReference type="PANTHER" id="PTHR33397:SF5">
    <property type="entry name" value="RNASE YUTE-RELATED"/>
    <property type="match status" value="1"/>
</dbReference>
<evidence type="ECO:0000313" key="5">
    <source>
        <dbReference type="EMBL" id="AFH49468.1"/>
    </source>
</evidence>
<reference evidence="5 6" key="1">
    <citation type="journal article" date="2012" name="Front. Microbiol.">
        <title>Complete genome of Ignavibacterium album, a metabolically versatile, flagellated, facultative anaerobe from the phylum Chlorobi.</title>
        <authorList>
            <person name="Liu Z."/>
            <person name="Frigaard N.-U."/>
            <person name="Vogl K."/>
            <person name="Iino T."/>
            <person name="Ohkuma M."/>
            <person name="Overmann J."/>
            <person name="Bryant D.A."/>
        </authorList>
    </citation>
    <scope>NUCLEOTIDE SEQUENCE [LARGE SCALE GENOMIC DNA]</scope>
    <source>
        <strain evidence="6">DSM 19864 / JCM 16511 / NBRC 101810 / Mat9-16</strain>
    </source>
</reference>
<organism evidence="5 6">
    <name type="scientific">Ignavibacterium album (strain DSM 19864 / JCM 16511 / NBRC 101810 / Mat9-16)</name>
    <dbReference type="NCBI Taxonomy" id="945713"/>
    <lineage>
        <taxon>Bacteria</taxon>
        <taxon>Pseudomonadati</taxon>
        <taxon>Ignavibacteriota</taxon>
        <taxon>Ignavibacteria</taxon>
        <taxon>Ignavibacteriales</taxon>
        <taxon>Ignavibacteriaceae</taxon>
        <taxon>Ignavibacterium</taxon>
    </lineage>
</organism>
<evidence type="ECO:0000313" key="6">
    <source>
        <dbReference type="Proteomes" id="UP000007394"/>
    </source>
</evidence>
<dbReference type="HOGENOM" id="CLU_142825_1_0_10"/>
<sequence>MHDKEVLEKHLNALYLNLKNLEKHKGISESDLRNNIDLLWILERGIYLSLQNIFDTFVHYIVSYLNDEWESYADIAEVLFRNNIIDQEKKQLLIQMAGFRNRLSHDYLGLDNKVLIEIVNNRLDDFYYFAKIISNLIDENDH</sequence>
<dbReference type="OrthoDB" id="955324at2"/>
<dbReference type="InterPro" id="IPR052379">
    <property type="entry name" value="Type_VII_TA_RNase"/>
</dbReference>
<proteinExistence type="inferred from homology"/>
<dbReference type="STRING" id="945713.IALB_1761"/>
<evidence type="ECO:0000256" key="3">
    <source>
        <dbReference type="ARBA" id="ARBA00022801"/>
    </source>
</evidence>
<keyword evidence="6" id="KW-1185">Reference proteome</keyword>
<dbReference type="Proteomes" id="UP000007394">
    <property type="component" value="Chromosome"/>
</dbReference>
<keyword evidence="3" id="KW-0378">Hydrolase</keyword>
<keyword evidence="2" id="KW-0540">Nuclease</keyword>
<dbReference type="SUPFAM" id="SSF81593">
    <property type="entry name" value="Nucleotidyltransferase substrate binding subunit/domain"/>
    <property type="match status" value="1"/>
</dbReference>
<dbReference type="InterPro" id="IPR037038">
    <property type="entry name" value="HepT-like_sf"/>
</dbReference>
<dbReference type="RefSeq" id="WP_014560619.1">
    <property type="nucleotide sequence ID" value="NC_017464.1"/>
</dbReference>
<gene>
    <name evidence="5" type="ordered locus">IALB_1761</name>
</gene>
<accession>I0AKG1</accession>
<evidence type="ECO:0000256" key="4">
    <source>
        <dbReference type="ARBA" id="ARBA00024207"/>
    </source>
</evidence>